<sequence length="167" mass="18663">MPDITPILLTLGFLGLMLVFVLCFVMVLRARLRAAKANRVEMRGDALHVPLIAAFSGWKGVPWLSRASSDIRPVLLLHPDHIECRVIRTRKKPYTHVSRVDYRRSIGTENVVLEFSDSLRSFIGNTANPEVARDAIAFLRQKGCPLSGRAEDLLSKGTLEQAVLDQD</sequence>
<evidence type="ECO:0000313" key="2">
    <source>
        <dbReference type="EMBL" id="MDQ0455340.1"/>
    </source>
</evidence>
<keyword evidence="1" id="KW-0472">Membrane</keyword>
<reference evidence="2 3" key="1">
    <citation type="submission" date="2023-07" db="EMBL/GenBank/DDBJ databases">
        <title>Genomic Encyclopedia of Type Strains, Phase IV (KMG-IV): sequencing the most valuable type-strain genomes for metagenomic binning, comparative biology and taxonomic classification.</title>
        <authorList>
            <person name="Goeker M."/>
        </authorList>
    </citation>
    <scope>NUCLEOTIDE SEQUENCE [LARGE SCALE GENOMIC DNA]</scope>
    <source>
        <strain evidence="2 3">DSM 100301</strain>
    </source>
</reference>
<name>A0ABU0IAU2_9HYPH</name>
<feature type="transmembrane region" description="Helical" evidence="1">
    <location>
        <begin position="6"/>
        <end position="28"/>
    </location>
</feature>
<evidence type="ECO:0008006" key="4">
    <source>
        <dbReference type="Google" id="ProtNLM"/>
    </source>
</evidence>
<gene>
    <name evidence="2" type="ORF">QO005_001674</name>
</gene>
<keyword evidence="1" id="KW-1133">Transmembrane helix</keyword>
<comment type="caution">
    <text evidence="2">The sequence shown here is derived from an EMBL/GenBank/DDBJ whole genome shotgun (WGS) entry which is preliminary data.</text>
</comment>
<keyword evidence="3" id="KW-1185">Reference proteome</keyword>
<proteinExistence type="predicted"/>
<accession>A0ABU0IAU2</accession>
<keyword evidence="1" id="KW-0812">Transmembrane</keyword>
<dbReference type="RefSeq" id="WP_307157531.1">
    <property type="nucleotide sequence ID" value="NZ_JAUSWH010000004.1"/>
</dbReference>
<evidence type="ECO:0000256" key="1">
    <source>
        <dbReference type="SAM" id="Phobius"/>
    </source>
</evidence>
<protein>
    <recommendedName>
        <fullName evidence="4">DUF2550 family protein</fullName>
    </recommendedName>
</protein>
<dbReference type="Proteomes" id="UP001235269">
    <property type="component" value="Unassembled WGS sequence"/>
</dbReference>
<dbReference type="EMBL" id="JAUSWH010000004">
    <property type="protein sequence ID" value="MDQ0455340.1"/>
    <property type="molecule type" value="Genomic_DNA"/>
</dbReference>
<organism evidence="2 3">
    <name type="scientific">Rhizobium paknamense</name>
    <dbReference type="NCBI Taxonomy" id="1206817"/>
    <lineage>
        <taxon>Bacteria</taxon>
        <taxon>Pseudomonadati</taxon>
        <taxon>Pseudomonadota</taxon>
        <taxon>Alphaproteobacteria</taxon>
        <taxon>Hyphomicrobiales</taxon>
        <taxon>Rhizobiaceae</taxon>
        <taxon>Rhizobium/Agrobacterium group</taxon>
        <taxon>Rhizobium</taxon>
    </lineage>
</organism>
<evidence type="ECO:0000313" key="3">
    <source>
        <dbReference type="Proteomes" id="UP001235269"/>
    </source>
</evidence>